<evidence type="ECO:0000313" key="4">
    <source>
        <dbReference type="EMBL" id="VEP18683.1"/>
    </source>
</evidence>
<dbReference type="Pfam" id="PF05860">
    <property type="entry name" value="TPS"/>
    <property type="match status" value="1"/>
</dbReference>
<name>A0A563W571_9CYAN</name>
<feature type="chain" id="PRO_5022156368" evidence="2">
    <location>
        <begin position="24"/>
        <end position="1252"/>
    </location>
</feature>
<accession>A0A563W571</accession>
<reference evidence="4 5" key="1">
    <citation type="submission" date="2019-01" db="EMBL/GenBank/DDBJ databases">
        <authorList>
            <person name="Brito A."/>
        </authorList>
    </citation>
    <scope>NUCLEOTIDE SEQUENCE [LARGE SCALE GENOMIC DNA]</scope>
    <source>
        <strain evidence="4">1</strain>
    </source>
</reference>
<feature type="region of interest" description="Disordered" evidence="1">
    <location>
        <begin position="726"/>
        <end position="747"/>
    </location>
</feature>
<sequence>MKLISSSFLGLFYVSILISSASAQITTDGSTNTNLTPTDNGVRIDEGDRAGGNLFHSFGEFSVPNGSEAFFNNASDIANIFSRVTGGNISNINGLIRANGAANLFLINPAGIVFGEGARLQLGGSFYGSTADSIVFPDGEFSATDLDNPPLITINAPIGLGFRDEPQPIINDSVADNLGLQINAGETIGLIGGEIAIRGNGVTPEEGNINNITAQGAKVWLGGLAEAGTVNLDENLNPRMDDNVARANVSFSNGARVDVADAGAGEIQVIGNDITLTEASQLLGGIAEGLGTTEATAGDVTLNATGAVNLSGESRIENRVNVGATGNSGNINVTAESLSITDGSVFSASTFGTGNAGSVRLNIAGEANLTSSNIFSNVESGAVGNAGNIFVTANSLSLSDDSFFIAGTFGQGNPGSITIDVTEAVTLSNDGDILSRVGENAVTEPESSGNISINAGSLTIADGISSINTSTSGQGNAGNVKLNISGEANLIDGNIFSNVESGAEGNGGNITIEAGSLSLEDGAQLQTSVRAEDEERPGGRGNGGNISIDVEEDLLLSGIDEDGFASGILSQSQRGTVGNAGSIEINSQNLNLEDGGIISSSALGQGNAGSIQVEATESVNIEGFTIFDEDTTRTSTIETELRSIAVGDTGEIEITANSLSLSDGGEINSSTFGQGNAGNVRLNISGEANLIDGNIFSNVESGAEGNGGNITIEAGSLSLEDGAQLQTSVRAEDEERPGGRGNGGSISIDVEEDLLLSGIGEDGFASGILSQSQRGTVGNAGEIEITTGNLTLTDGGRVSASTSGTGNAGLVTINASQNVSAAGENSQGNVSGIFSNVSRNAVGNAGGIEITTAKLSLTGGGEVVTATFGNGDAGNLTVIASEYIELVGSGEEVPSGLFASSIESDGNGGDLIIATDKLIVRDEAVITVGNFQQVVGSREPLPPGTGAAGNLEINAGSVEVSNRGTITADNASGIGGELTLKADSLTLENQASVSASTTADRGQGGIITLDIDDTLIMRNSSLISARAESGANGGNINIDAEFIIAFPSNGDGNDILASAEQGQGGNITFTADSVFNMRFRRATPGNRTNDIDVSSEFPSEEFGEASFVSLGLSQPEPLATETITTSNICSVAESPEDTTNLVVRGKGGITPAPSEPFNADALITDELSNVSQTKQPVGAIPELSLQNGNNDNLEPNPNYIPPHIKPVAYEDNGEPVYIARGVIKTEDGNVILTAYPTKNNATRTPTDAANCH</sequence>
<organism evidence="4 5">
    <name type="scientific">Hyella patelloides LEGE 07179</name>
    <dbReference type="NCBI Taxonomy" id="945734"/>
    <lineage>
        <taxon>Bacteria</taxon>
        <taxon>Bacillati</taxon>
        <taxon>Cyanobacteriota</taxon>
        <taxon>Cyanophyceae</taxon>
        <taxon>Pleurocapsales</taxon>
        <taxon>Hyellaceae</taxon>
        <taxon>Hyella</taxon>
    </lineage>
</organism>
<dbReference type="OrthoDB" id="501088at2"/>
<dbReference type="InterPro" id="IPR012334">
    <property type="entry name" value="Pectin_lyas_fold"/>
</dbReference>
<keyword evidence="5" id="KW-1185">Reference proteome</keyword>
<feature type="signal peptide" evidence="2">
    <location>
        <begin position="1"/>
        <end position="23"/>
    </location>
</feature>
<dbReference type="AlphaFoldDB" id="A0A563W571"/>
<dbReference type="NCBIfam" id="TIGR01901">
    <property type="entry name" value="adhes_NPXG"/>
    <property type="match status" value="1"/>
</dbReference>
<evidence type="ECO:0000313" key="5">
    <source>
        <dbReference type="Proteomes" id="UP000320055"/>
    </source>
</evidence>
<dbReference type="RefSeq" id="WP_144868129.1">
    <property type="nucleotide sequence ID" value="NZ_LR213844.1"/>
</dbReference>
<dbReference type="EMBL" id="CAACVJ010000694">
    <property type="protein sequence ID" value="VEP18683.1"/>
    <property type="molecule type" value="Genomic_DNA"/>
</dbReference>
<dbReference type="Gene3D" id="2.160.20.10">
    <property type="entry name" value="Single-stranded right-handed beta-helix, Pectin lyase-like"/>
    <property type="match status" value="3"/>
</dbReference>
<evidence type="ECO:0000256" key="2">
    <source>
        <dbReference type="SAM" id="SignalP"/>
    </source>
</evidence>
<evidence type="ECO:0000256" key="1">
    <source>
        <dbReference type="SAM" id="MobiDB-lite"/>
    </source>
</evidence>
<dbReference type="SMART" id="SM00912">
    <property type="entry name" value="Haemagg_act"/>
    <property type="match status" value="1"/>
</dbReference>
<feature type="domain" description="Filamentous haemagglutinin FhaB/tRNA nuclease CdiA-like TPS" evidence="3">
    <location>
        <begin position="26"/>
        <end position="137"/>
    </location>
</feature>
<dbReference type="Proteomes" id="UP000320055">
    <property type="component" value="Unassembled WGS sequence"/>
</dbReference>
<proteinExistence type="predicted"/>
<dbReference type="SUPFAM" id="SSF51126">
    <property type="entry name" value="Pectin lyase-like"/>
    <property type="match status" value="5"/>
</dbReference>
<dbReference type="InterPro" id="IPR011050">
    <property type="entry name" value="Pectin_lyase_fold/virulence"/>
</dbReference>
<gene>
    <name evidence="4" type="ORF">H1P_860009</name>
</gene>
<dbReference type="InterPro" id="IPR008638">
    <property type="entry name" value="FhaB/CdiA-like_TPS"/>
</dbReference>
<protein>
    <submittedName>
        <fullName evidence="4">Putative Filamentous haemagglutinin outer membrane protein</fullName>
    </submittedName>
</protein>
<evidence type="ECO:0000259" key="3">
    <source>
        <dbReference type="SMART" id="SM00912"/>
    </source>
</evidence>
<keyword evidence="2" id="KW-0732">Signal</keyword>